<dbReference type="Pfam" id="PF21262">
    <property type="entry name" value="RRP40_S1"/>
    <property type="match status" value="1"/>
</dbReference>
<evidence type="ECO:0000256" key="1">
    <source>
        <dbReference type="ARBA" id="ARBA00004123"/>
    </source>
</evidence>
<reference evidence="6 7" key="1">
    <citation type="journal article" date="2016" name="Nat. Commun.">
        <title>Ectomycorrhizal ecology is imprinted in the genome of the dominant symbiotic fungus Cenococcum geophilum.</title>
        <authorList>
            <consortium name="DOE Joint Genome Institute"/>
            <person name="Peter M."/>
            <person name="Kohler A."/>
            <person name="Ohm R.A."/>
            <person name="Kuo A."/>
            <person name="Krutzmann J."/>
            <person name="Morin E."/>
            <person name="Arend M."/>
            <person name="Barry K.W."/>
            <person name="Binder M."/>
            <person name="Choi C."/>
            <person name="Clum A."/>
            <person name="Copeland A."/>
            <person name="Grisel N."/>
            <person name="Haridas S."/>
            <person name="Kipfer T."/>
            <person name="LaButti K."/>
            <person name="Lindquist E."/>
            <person name="Lipzen A."/>
            <person name="Maire R."/>
            <person name="Meier B."/>
            <person name="Mihaltcheva S."/>
            <person name="Molinier V."/>
            <person name="Murat C."/>
            <person name="Poggeler S."/>
            <person name="Quandt C.A."/>
            <person name="Sperisen C."/>
            <person name="Tritt A."/>
            <person name="Tisserant E."/>
            <person name="Crous P.W."/>
            <person name="Henrissat B."/>
            <person name="Nehls U."/>
            <person name="Egli S."/>
            <person name="Spatafora J.W."/>
            <person name="Grigoriev I.V."/>
            <person name="Martin F.M."/>
        </authorList>
    </citation>
    <scope>NUCLEOTIDE SEQUENCE [LARGE SCALE GENOMIC DNA]</scope>
    <source>
        <strain evidence="6 7">CBS 207.34</strain>
    </source>
</reference>
<dbReference type="GO" id="GO:0000177">
    <property type="term" value="C:cytoplasmic exosome (RNase complex)"/>
    <property type="evidence" value="ECO:0007669"/>
    <property type="project" value="TreeGrafter"/>
</dbReference>
<dbReference type="GO" id="GO:0034475">
    <property type="term" value="P:U4 snRNA 3'-end processing"/>
    <property type="evidence" value="ECO:0007669"/>
    <property type="project" value="TreeGrafter"/>
</dbReference>
<dbReference type="GO" id="GO:0071051">
    <property type="term" value="P:poly(A)-dependent snoRNA 3'-end processing"/>
    <property type="evidence" value="ECO:0007669"/>
    <property type="project" value="TreeGrafter"/>
</dbReference>
<protein>
    <submittedName>
        <fullName evidence="6">Exosome complex exonuclease-like protein Rrp40</fullName>
    </submittedName>
</protein>
<dbReference type="GO" id="GO:0000176">
    <property type="term" value="C:nuclear exosome (RNase complex)"/>
    <property type="evidence" value="ECO:0007669"/>
    <property type="project" value="TreeGrafter"/>
</dbReference>
<evidence type="ECO:0000259" key="5">
    <source>
        <dbReference type="Pfam" id="PF18311"/>
    </source>
</evidence>
<evidence type="ECO:0000256" key="2">
    <source>
        <dbReference type="ARBA" id="ARBA00022835"/>
    </source>
</evidence>
<dbReference type="CDD" id="cd22526">
    <property type="entry name" value="KH-I_Rrp40"/>
    <property type="match status" value="1"/>
</dbReference>
<dbReference type="FunFam" id="2.40.50.100:FF:000073">
    <property type="entry name" value="Putative Exosome complex component RRP40"/>
    <property type="match status" value="1"/>
</dbReference>
<feature type="domain" description="Exosome complex exonuclease Rrp40 N-terminal" evidence="5">
    <location>
        <begin position="29"/>
        <end position="68"/>
    </location>
</feature>
<dbReference type="InterPro" id="IPR026699">
    <property type="entry name" value="Exosome_RNA_bind1/RRP40/RRP4"/>
</dbReference>
<dbReference type="Gene3D" id="2.40.50.100">
    <property type="match status" value="1"/>
</dbReference>
<dbReference type="EMBL" id="KV749686">
    <property type="protein sequence ID" value="OCL08253.1"/>
    <property type="molecule type" value="Genomic_DNA"/>
</dbReference>
<dbReference type="InterPro" id="IPR036612">
    <property type="entry name" value="KH_dom_type_1_sf"/>
</dbReference>
<dbReference type="PANTHER" id="PTHR21321:SF1">
    <property type="entry name" value="EXOSOME COMPLEX COMPONENT RRP40"/>
    <property type="match status" value="1"/>
</dbReference>
<evidence type="ECO:0000313" key="7">
    <source>
        <dbReference type="Proteomes" id="UP000250140"/>
    </source>
</evidence>
<dbReference type="Gene3D" id="2.40.50.140">
    <property type="entry name" value="Nucleic acid-binding proteins"/>
    <property type="match status" value="1"/>
</dbReference>
<feature type="domain" description="K Homology" evidence="4">
    <location>
        <begin position="158"/>
        <end position="207"/>
    </location>
</feature>
<dbReference type="OrthoDB" id="340500at2759"/>
<comment type="subcellular location">
    <subcellularLocation>
        <location evidence="1">Nucleus</location>
    </subcellularLocation>
</comment>
<dbReference type="SUPFAM" id="SSF50249">
    <property type="entry name" value="Nucleic acid-binding proteins"/>
    <property type="match status" value="1"/>
</dbReference>
<keyword evidence="6" id="KW-0378">Hydrolase</keyword>
<proteinExistence type="predicted"/>
<dbReference type="InterPro" id="IPR049469">
    <property type="entry name" value="RRP40_KH-I"/>
</dbReference>
<accession>A0A8E2JSW5</accession>
<evidence type="ECO:0000313" key="6">
    <source>
        <dbReference type="EMBL" id="OCL08253.1"/>
    </source>
</evidence>
<name>A0A8E2JSW5_9PEZI</name>
<dbReference type="GO" id="GO:0071038">
    <property type="term" value="P:TRAMP-dependent tRNA surveillance pathway"/>
    <property type="evidence" value="ECO:0007669"/>
    <property type="project" value="TreeGrafter"/>
</dbReference>
<dbReference type="InterPro" id="IPR004088">
    <property type="entry name" value="KH_dom_type_1"/>
</dbReference>
<organism evidence="6 7">
    <name type="scientific">Glonium stellatum</name>
    <dbReference type="NCBI Taxonomy" id="574774"/>
    <lineage>
        <taxon>Eukaryota</taxon>
        <taxon>Fungi</taxon>
        <taxon>Dikarya</taxon>
        <taxon>Ascomycota</taxon>
        <taxon>Pezizomycotina</taxon>
        <taxon>Dothideomycetes</taxon>
        <taxon>Pleosporomycetidae</taxon>
        <taxon>Gloniales</taxon>
        <taxon>Gloniaceae</taxon>
        <taxon>Glonium</taxon>
    </lineage>
</organism>
<dbReference type="InterPro" id="IPR012340">
    <property type="entry name" value="NA-bd_OB-fold"/>
</dbReference>
<dbReference type="Pfam" id="PF18311">
    <property type="entry name" value="Rrp40_N"/>
    <property type="match status" value="1"/>
</dbReference>
<sequence>MATAQTIVLPGDKISLSALPTSPNPNKPLTLGPGLRHIPPSTITTTIAGALVVDTRKNATWVEYNSGRYTPSPSDLVIATVHSSLTEAYNCTLTPHTPYATLPQLAFESATRKTRPILAPNSLVYARILSCTPYTAPELTCVDPSTGKAGGLGPLKGGMVFEISLGMARRLMLGGAKGSVVLLEALAEKVAFEVAVGRNGVLWVHGGEGAQGIKITLAVGRAVQEADEKCLGVKDQRKVVEKALKGL</sequence>
<keyword evidence="6" id="KW-0269">Exonuclease</keyword>
<dbReference type="GO" id="GO:0003723">
    <property type="term" value="F:RNA binding"/>
    <property type="evidence" value="ECO:0007669"/>
    <property type="project" value="UniProtKB-KW"/>
</dbReference>
<dbReference type="InterPro" id="IPR041054">
    <property type="entry name" value="Rrp40_N_euk"/>
</dbReference>
<dbReference type="SUPFAM" id="SSF54791">
    <property type="entry name" value="Eukaryotic type KH-domain (KH-domain type I)"/>
    <property type="match status" value="1"/>
</dbReference>
<gene>
    <name evidence="6" type="ORF">AOQ84DRAFT_439709</name>
</gene>
<keyword evidence="7" id="KW-1185">Reference proteome</keyword>
<keyword evidence="2" id="KW-0271">Exosome</keyword>
<evidence type="ECO:0000259" key="4">
    <source>
        <dbReference type="Pfam" id="PF15985"/>
    </source>
</evidence>
<dbReference type="GO" id="GO:0071035">
    <property type="term" value="P:nuclear polyadenylation-dependent rRNA catabolic process"/>
    <property type="evidence" value="ECO:0007669"/>
    <property type="project" value="TreeGrafter"/>
</dbReference>
<keyword evidence="3" id="KW-0694">RNA-binding</keyword>
<keyword evidence="6" id="KW-0540">Nuclease</keyword>
<dbReference type="GO" id="GO:0000467">
    <property type="term" value="P:exonucleolytic trimming to generate mature 3'-end of 5.8S rRNA from tricistronic rRNA transcript (SSU-rRNA, 5.8S rRNA, LSU-rRNA)"/>
    <property type="evidence" value="ECO:0007669"/>
    <property type="project" value="TreeGrafter"/>
</dbReference>
<evidence type="ECO:0000256" key="3">
    <source>
        <dbReference type="ARBA" id="ARBA00022884"/>
    </source>
</evidence>
<dbReference type="GO" id="GO:0071034">
    <property type="term" value="P:CUT catabolic process"/>
    <property type="evidence" value="ECO:0007669"/>
    <property type="project" value="TreeGrafter"/>
</dbReference>
<dbReference type="Pfam" id="PF15985">
    <property type="entry name" value="KH_6"/>
    <property type="match status" value="1"/>
</dbReference>
<dbReference type="GO" id="GO:0004527">
    <property type="term" value="F:exonuclease activity"/>
    <property type="evidence" value="ECO:0007669"/>
    <property type="project" value="UniProtKB-KW"/>
</dbReference>
<dbReference type="PANTHER" id="PTHR21321">
    <property type="entry name" value="PNAS-3 RELATED"/>
    <property type="match status" value="1"/>
</dbReference>
<dbReference type="AlphaFoldDB" id="A0A8E2JSW5"/>
<dbReference type="Gene3D" id="3.30.1370.10">
    <property type="entry name" value="K Homology domain, type 1"/>
    <property type="match status" value="1"/>
</dbReference>
<dbReference type="Proteomes" id="UP000250140">
    <property type="component" value="Unassembled WGS sequence"/>
</dbReference>